<accession>A0A9D1K7F4</accession>
<reference evidence="5" key="2">
    <citation type="journal article" date="2021" name="PeerJ">
        <title>Extensive microbial diversity within the chicken gut microbiome revealed by metagenomics and culture.</title>
        <authorList>
            <person name="Gilroy R."/>
            <person name="Ravi A."/>
            <person name="Getino M."/>
            <person name="Pursley I."/>
            <person name="Horton D.L."/>
            <person name="Alikhan N.F."/>
            <person name="Baker D."/>
            <person name="Gharbi K."/>
            <person name="Hall N."/>
            <person name="Watson M."/>
            <person name="Adriaenssens E.M."/>
            <person name="Foster-Nyarko E."/>
            <person name="Jarju S."/>
            <person name="Secka A."/>
            <person name="Antonio M."/>
            <person name="Oren A."/>
            <person name="Chaudhuri R.R."/>
            <person name="La Ragione R."/>
            <person name="Hildebrand F."/>
            <person name="Pallen M.J."/>
        </authorList>
    </citation>
    <scope>NUCLEOTIDE SEQUENCE</scope>
    <source>
        <strain evidence="5">13766</strain>
    </source>
</reference>
<name>A0A9D1K7F4_9FIRM</name>
<dbReference type="GO" id="GO:0051536">
    <property type="term" value="F:iron-sulfur cluster binding"/>
    <property type="evidence" value="ECO:0007669"/>
    <property type="project" value="UniProtKB-KW"/>
</dbReference>
<evidence type="ECO:0000259" key="4">
    <source>
        <dbReference type="PROSITE" id="PS51379"/>
    </source>
</evidence>
<evidence type="ECO:0000313" key="5">
    <source>
        <dbReference type="EMBL" id="HIS92848.1"/>
    </source>
</evidence>
<sequence>MDNRLTLAVKEFAYSLGADLVGVANIERYKDAPIKMSPQGILPCAKSVIVCAVHHPDAAIELDGEIHPQVMGPYRIQYIMNDKLDVLSFKIARMLDDLGYRTVPIASSNIWRYRGYKEMDAVFAPDISHIYSGVCAGLGELGWNGLCITPEYGARNRFISIITEAELTPTPLYNGEKLCDMCGECIRHCPTDAYRKEVNGVKDVVVEGKHHKFANKNLWRCAWGEHFDIDLDLPIPDVVNEEVLLENIRQHGARGGEFGVCLKVCLPKNLRQSDPDYCKISMRRKRHTTPSDLPVHRNVYDKVLTHAHRWDLDSVHFLSQETLDKAGVPIRQYLPDGVAAILLTASCPAEFKAPGTDFTDSAKPVEVENALRIAQFNVDFTELDVCRELETLGYSALPKTTMDHNLVRRLVGIPESGNIRTSLVLTSAPVADKAYTDLNHVDNGGDVRKAIETLAREKGADLFGVASAQTIASLADQLREIRKEEVLYIARDKNPRMMPYDPVTSIEKRRIRSAEDLLPGAKSVIVMGMHYPETAALRVGKPPAEAVGPYVFTQYEVNRLIGHLGFSVVKALNAMGYRAMYTHDLTGAGSVVGSPRGEFAGASANALEAVAAGLGQIALNGSVNTEKYGIHQRFIAVVTDADLAASEVMEGMVSACASCKACTKACPTCALCEKNIVNLTLAGKTVPYLPVDANRCNWATKYALSCEEGNMYGGNFTDIPYPEHLTEEALADALRQQDNVFKFRPVMGERCVVTCPLVEEVKR</sequence>
<dbReference type="InterPro" id="IPR017896">
    <property type="entry name" value="4Fe4S_Fe-S-bd"/>
</dbReference>
<dbReference type="PANTHER" id="PTHR42827">
    <property type="entry name" value="IRON-SULFUR CLUSTER-BINDING PROTEIN-RELATED"/>
    <property type="match status" value="1"/>
</dbReference>
<dbReference type="EMBL" id="DVJN01000153">
    <property type="protein sequence ID" value="HIS92848.1"/>
    <property type="molecule type" value="Genomic_DNA"/>
</dbReference>
<keyword evidence="1" id="KW-0479">Metal-binding</keyword>
<evidence type="ECO:0000313" key="6">
    <source>
        <dbReference type="Proteomes" id="UP000824140"/>
    </source>
</evidence>
<keyword evidence="3" id="KW-0411">Iron-sulfur</keyword>
<organism evidence="5 6">
    <name type="scientific">Candidatus Alectryocaccomicrobium excrementavium</name>
    <dbReference type="NCBI Taxonomy" id="2840668"/>
    <lineage>
        <taxon>Bacteria</taxon>
        <taxon>Bacillati</taxon>
        <taxon>Bacillota</taxon>
        <taxon>Clostridia</taxon>
        <taxon>Candidatus Alectryocaccomicrobium</taxon>
    </lineage>
</organism>
<dbReference type="Proteomes" id="UP000824140">
    <property type="component" value="Unassembled WGS sequence"/>
</dbReference>
<reference evidence="5" key="1">
    <citation type="submission" date="2020-10" db="EMBL/GenBank/DDBJ databases">
        <authorList>
            <person name="Gilroy R."/>
        </authorList>
    </citation>
    <scope>NUCLEOTIDE SEQUENCE</scope>
    <source>
        <strain evidence="5">13766</strain>
    </source>
</reference>
<feature type="domain" description="4Fe-4S ferredoxin-type" evidence="4">
    <location>
        <begin position="169"/>
        <end position="199"/>
    </location>
</feature>
<dbReference type="InterPro" id="IPR017900">
    <property type="entry name" value="4Fe4S_Fe_S_CS"/>
</dbReference>
<evidence type="ECO:0000256" key="1">
    <source>
        <dbReference type="ARBA" id="ARBA00022723"/>
    </source>
</evidence>
<dbReference type="PROSITE" id="PS00198">
    <property type="entry name" value="4FE4S_FER_1"/>
    <property type="match status" value="2"/>
</dbReference>
<keyword evidence="2" id="KW-0408">Iron</keyword>
<dbReference type="AlphaFoldDB" id="A0A9D1K7F4"/>
<dbReference type="PANTHER" id="PTHR42827:SF1">
    <property type="entry name" value="IRON-SULFUR CLUSTER-BINDING PROTEIN"/>
    <property type="match status" value="1"/>
</dbReference>
<comment type="caution">
    <text evidence="5">The sequence shown here is derived from an EMBL/GenBank/DDBJ whole genome shotgun (WGS) entry which is preliminary data.</text>
</comment>
<protein>
    <recommendedName>
        <fullName evidence="4">4Fe-4S ferredoxin-type domain-containing protein</fullName>
    </recommendedName>
</protein>
<gene>
    <name evidence="5" type="ORF">IAA84_07545</name>
</gene>
<dbReference type="GO" id="GO:0046872">
    <property type="term" value="F:metal ion binding"/>
    <property type="evidence" value="ECO:0007669"/>
    <property type="project" value="UniProtKB-KW"/>
</dbReference>
<evidence type="ECO:0000256" key="3">
    <source>
        <dbReference type="ARBA" id="ARBA00023014"/>
    </source>
</evidence>
<feature type="domain" description="4Fe-4S ferredoxin-type" evidence="4">
    <location>
        <begin position="647"/>
        <end position="676"/>
    </location>
</feature>
<dbReference type="PROSITE" id="PS51379">
    <property type="entry name" value="4FE4S_FER_2"/>
    <property type="match status" value="2"/>
</dbReference>
<proteinExistence type="predicted"/>
<evidence type="ECO:0000256" key="2">
    <source>
        <dbReference type="ARBA" id="ARBA00023004"/>
    </source>
</evidence>